<dbReference type="Proteomes" id="UP000663877">
    <property type="component" value="Unassembled WGS sequence"/>
</dbReference>
<organism evidence="2 5">
    <name type="scientific">Adineta steineri</name>
    <dbReference type="NCBI Taxonomy" id="433720"/>
    <lineage>
        <taxon>Eukaryota</taxon>
        <taxon>Metazoa</taxon>
        <taxon>Spiralia</taxon>
        <taxon>Gnathifera</taxon>
        <taxon>Rotifera</taxon>
        <taxon>Eurotatoria</taxon>
        <taxon>Bdelloidea</taxon>
        <taxon>Adinetida</taxon>
        <taxon>Adinetidae</taxon>
        <taxon>Adineta</taxon>
    </lineage>
</organism>
<protein>
    <submittedName>
        <fullName evidence="2">Uncharacterized protein</fullName>
    </submittedName>
</protein>
<evidence type="ECO:0000313" key="2">
    <source>
        <dbReference type="EMBL" id="CAF1532994.1"/>
    </source>
</evidence>
<proteinExistence type="predicted"/>
<dbReference type="EMBL" id="CAJNOM010004288">
    <property type="protein sequence ID" value="CAF1654363.1"/>
    <property type="molecule type" value="Genomic_DNA"/>
</dbReference>
<name>A0A815VHJ3_9BILA</name>
<keyword evidence="1" id="KW-0472">Membrane</keyword>
<dbReference type="Proteomes" id="UP000663832">
    <property type="component" value="Unassembled WGS sequence"/>
</dbReference>
<reference evidence="2" key="1">
    <citation type="submission" date="2021-02" db="EMBL/GenBank/DDBJ databases">
        <authorList>
            <person name="Nowell W R."/>
        </authorList>
    </citation>
    <scope>NUCLEOTIDE SEQUENCE</scope>
</reference>
<gene>
    <name evidence="2" type="ORF">BJG266_LOCUS45041</name>
    <name evidence="3" type="ORF">QVE165_LOCUS62011</name>
</gene>
<dbReference type="EMBL" id="CAJNOI010003923">
    <property type="protein sequence ID" value="CAF1532994.1"/>
    <property type="molecule type" value="Genomic_DNA"/>
</dbReference>
<accession>A0A815VHJ3</accession>
<feature type="transmembrane region" description="Helical" evidence="1">
    <location>
        <begin position="33"/>
        <end position="53"/>
    </location>
</feature>
<keyword evidence="1" id="KW-1133">Transmembrane helix</keyword>
<evidence type="ECO:0000256" key="1">
    <source>
        <dbReference type="SAM" id="Phobius"/>
    </source>
</evidence>
<keyword evidence="1" id="KW-0812">Transmembrane</keyword>
<evidence type="ECO:0000313" key="5">
    <source>
        <dbReference type="Proteomes" id="UP000663877"/>
    </source>
</evidence>
<evidence type="ECO:0000313" key="3">
    <source>
        <dbReference type="EMBL" id="CAF1654363.1"/>
    </source>
</evidence>
<sequence length="60" mass="6807">MTDTSIDEVSPLIFHSSRIPNTPDNRTQFQRKLSVWLILISAGLERLAFYSLAGNLVLFL</sequence>
<dbReference type="AlphaFoldDB" id="A0A815VHJ3"/>
<keyword evidence="4" id="KW-1185">Reference proteome</keyword>
<comment type="caution">
    <text evidence="2">The sequence shown here is derived from an EMBL/GenBank/DDBJ whole genome shotgun (WGS) entry which is preliminary data.</text>
</comment>
<feature type="non-terminal residue" evidence="2">
    <location>
        <position position="60"/>
    </location>
</feature>
<evidence type="ECO:0000313" key="4">
    <source>
        <dbReference type="Proteomes" id="UP000663832"/>
    </source>
</evidence>